<accession>A0A226ESY8</accession>
<dbReference type="Proteomes" id="UP000198287">
    <property type="component" value="Unassembled WGS sequence"/>
</dbReference>
<reference evidence="1 2" key="1">
    <citation type="submission" date="2015-12" db="EMBL/GenBank/DDBJ databases">
        <title>The genome of Folsomia candida.</title>
        <authorList>
            <person name="Faddeeva A."/>
            <person name="Derks M.F."/>
            <person name="Anvar Y."/>
            <person name="Smit S."/>
            <person name="Van Straalen N."/>
            <person name="Roelofs D."/>
        </authorList>
    </citation>
    <scope>NUCLEOTIDE SEQUENCE [LARGE SCALE GENOMIC DNA]</scope>
    <source>
        <strain evidence="1 2">VU population</strain>
        <tissue evidence="1">Whole body</tissue>
    </source>
</reference>
<gene>
    <name evidence="1" type="ORF">Fcan01_05134</name>
</gene>
<sequence length="230" mass="25115">MDLLQSREIDTVLDSVYKVNIVSLPVLTQLLSSESAEPGCTRAKKYAVLDQENGKEIFNGFDISGNRNDPNMRGFTLTFPSPSEKSVLHCGYRYSAAFSTMEFSSPTGPVGVFNRDGLGLGLLGFLCPFLCLCCCFPVATASIKDARTGDQLLKGGAYLLPRKIDMSRPSNLGGRKIGVIHLGGILMNQTITLSFEQFANPSEKLLLIGLGAGMMDYEQFHLAHQQSSRY</sequence>
<proteinExistence type="predicted"/>
<evidence type="ECO:0000313" key="2">
    <source>
        <dbReference type="Proteomes" id="UP000198287"/>
    </source>
</evidence>
<protein>
    <submittedName>
        <fullName evidence="1">Uncharacterized protein</fullName>
    </submittedName>
</protein>
<evidence type="ECO:0000313" key="1">
    <source>
        <dbReference type="EMBL" id="OXA60277.1"/>
    </source>
</evidence>
<name>A0A226ESY8_FOLCA</name>
<comment type="caution">
    <text evidence="1">The sequence shown here is derived from an EMBL/GenBank/DDBJ whole genome shotgun (WGS) entry which is preliminary data.</text>
</comment>
<organism evidence="1 2">
    <name type="scientific">Folsomia candida</name>
    <name type="common">Springtail</name>
    <dbReference type="NCBI Taxonomy" id="158441"/>
    <lineage>
        <taxon>Eukaryota</taxon>
        <taxon>Metazoa</taxon>
        <taxon>Ecdysozoa</taxon>
        <taxon>Arthropoda</taxon>
        <taxon>Hexapoda</taxon>
        <taxon>Collembola</taxon>
        <taxon>Entomobryomorpha</taxon>
        <taxon>Isotomoidea</taxon>
        <taxon>Isotomidae</taxon>
        <taxon>Proisotominae</taxon>
        <taxon>Folsomia</taxon>
    </lineage>
</organism>
<dbReference type="EMBL" id="LNIX01000002">
    <property type="protein sequence ID" value="OXA60277.1"/>
    <property type="molecule type" value="Genomic_DNA"/>
</dbReference>
<keyword evidence="2" id="KW-1185">Reference proteome</keyword>
<dbReference type="AlphaFoldDB" id="A0A226ESY8"/>